<proteinExistence type="predicted"/>
<organism evidence="5 6">
    <name type="scientific">Caulochytrium protostelioides</name>
    <dbReference type="NCBI Taxonomy" id="1555241"/>
    <lineage>
        <taxon>Eukaryota</taxon>
        <taxon>Fungi</taxon>
        <taxon>Fungi incertae sedis</taxon>
        <taxon>Chytridiomycota</taxon>
        <taxon>Chytridiomycota incertae sedis</taxon>
        <taxon>Chytridiomycetes</taxon>
        <taxon>Caulochytriales</taxon>
        <taxon>Caulochytriaceae</taxon>
        <taxon>Caulochytrium</taxon>
    </lineage>
</organism>
<dbReference type="PROSITE" id="PS00018">
    <property type="entry name" value="EF_HAND_1"/>
    <property type="match status" value="2"/>
</dbReference>
<dbReference type="CDD" id="cd00051">
    <property type="entry name" value="EFh"/>
    <property type="match status" value="1"/>
</dbReference>
<gene>
    <name evidence="5" type="ORF">CXG81DRAFT_30068</name>
</gene>
<keyword evidence="1" id="KW-0479">Metal-binding</keyword>
<feature type="domain" description="EF-hand" evidence="4">
    <location>
        <begin position="90"/>
        <end position="125"/>
    </location>
</feature>
<protein>
    <recommendedName>
        <fullName evidence="4">EF-hand domain-containing protein</fullName>
    </recommendedName>
</protein>
<feature type="domain" description="EF-hand" evidence="4">
    <location>
        <begin position="54"/>
        <end position="89"/>
    </location>
</feature>
<evidence type="ECO:0000256" key="2">
    <source>
        <dbReference type="ARBA" id="ARBA00022737"/>
    </source>
</evidence>
<dbReference type="Pfam" id="PF00036">
    <property type="entry name" value="EF-hand_1"/>
    <property type="match status" value="1"/>
</dbReference>
<keyword evidence="6" id="KW-1185">Reference proteome</keyword>
<evidence type="ECO:0000256" key="1">
    <source>
        <dbReference type="ARBA" id="ARBA00022723"/>
    </source>
</evidence>
<dbReference type="SUPFAM" id="SSF47473">
    <property type="entry name" value="EF-hand"/>
    <property type="match status" value="1"/>
</dbReference>
<dbReference type="STRING" id="1555241.A0A4P9X4M1"/>
<dbReference type="InterPro" id="IPR028846">
    <property type="entry name" value="Recoverin"/>
</dbReference>
<evidence type="ECO:0000313" key="6">
    <source>
        <dbReference type="Proteomes" id="UP000274922"/>
    </source>
</evidence>
<dbReference type="EMBL" id="ML014242">
    <property type="protein sequence ID" value="RKO99990.1"/>
    <property type="molecule type" value="Genomic_DNA"/>
</dbReference>
<reference evidence="6" key="1">
    <citation type="journal article" date="2018" name="Nat. Microbiol.">
        <title>Leveraging single-cell genomics to expand the fungal tree of life.</title>
        <authorList>
            <person name="Ahrendt S.R."/>
            <person name="Quandt C.A."/>
            <person name="Ciobanu D."/>
            <person name="Clum A."/>
            <person name="Salamov A."/>
            <person name="Andreopoulos B."/>
            <person name="Cheng J.F."/>
            <person name="Woyke T."/>
            <person name="Pelin A."/>
            <person name="Henrissat B."/>
            <person name="Reynolds N.K."/>
            <person name="Benny G.L."/>
            <person name="Smith M.E."/>
            <person name="James T.Y."/>
            <person name="Grigoriev I.V."/>
        </authorList>
    </citation>
    <scope>NUCLEOTIDE SEQUENCE [LARGE SCALE GENOMIC DNA]</scope>
    <source>
        <strain evidence="6">ATCC 52028</strain>
    </source>
</reference>
<dbReference type="InterPro" id="IPR002048">
    <property type="entry name" value="EF_hand_dom"/>
</dbReference>
<sequence>MATRIAVEDLLKATNFTRAELETVSKAFADLDPVNDKVDRAHFRDLLADTFNIDSSLIMDRIFRCFDLDADNYISHDEFVRGMAVFLKGTPEERQRFCFRVYDLNGDKYIVREEMYQMLKNCLVKGTDEDEDGVKELVDLVLKKLDEDKDGKVNETDWATAIAKENLLQEAFGPCLPSKKAALAYLANQPII</sequence>
<dbReference type="SMART" id="SM00054">
    <property type="entry name" value="EFh"/>
    <property type="match status" value="3"/>
</dbReference>
<dbReference type="Pfam" id="PF13499">
    <property type="entry name" value="EF-hand_7"/>
    <property type="match status" value="1"/>
</dbReference>
<dbReference type="InterPro" id="IPR011992">
    <property type="entry name" value="EF-hand-dom_pair"/>
</dbReference>
<keyword evidence="2" id="KW-0677">Repeat</keyword>
<dbReference type="PANTHER" id="PTHR23055:SF60">
    <property type="entry name" value="CALAXIN"/>
    <property type="match status" value="1"/>
</dbReference>
<dbReference type="PANTHER" id="PTHR23055">
    <property type="entry name" value="CALCIUM BINDING PROTEINS"/>
    <property type="match status" value="1"/>
</dbReference>
<dbReference type="OrthoDB" id="191686at2759"/>
<dbReference type="AlphaFoldDB" id="A0A4P9X4M1"/>
<evidence type="ECO:0000313" key="5">
    <source>
        <dbReference type="EMBL" id="RKO99990.1"/>
    </source>
</evidence>
<name>A0A4P9X4M1_9FUNG</name>
<dbReference type="PROSITE" id="PS50222">
    <property type="entry name" value="EF_HAND_2"/>
    <property type="match status" value="3"/>
</dbReference>
<dbReference type="Gene3D" id="1.10.238.10">
    <property type="entry name" value="EF-hand"/>
    <property type="match status" value="1"/>
</dbReference>
<evidence type="ECO:0000259" key="4">
    <source>
        <dbReference type="PROSITE" id="PS50222"/>
    </source>
</evidence>
<dbReference type="Proteomes" id="UP000274922">
    <property type="component" value="Unassembled WGS sequence"/>
</dbReference>
<dbReference type="PRINTS" id="PR00450">
    <property type="entry name" value="RECOVERIN"/>
</dbReference>
<dbReference type="InterPro" id="IPR018247">
    <property type="entry name" value="EF_Hand_1_Ca_BS"/>
</dbReference>
<keyword evidence="3" id="KW-0106">Calcium</keyword>
<dbReference type="GO" id="GO:0005509">
    <property type="term" value="F:calcium ion binding"/>
    <property type="evidence" value="ECO:0007669"/>
    <property type="project" value="InterPro"/>
</dbReference>
<evidence type="ECO:0000256" key="3">
    <source>
        <dbReference type="ARBA" id="ARBA00022837"/>
    </source>
</evidence>
<accession>A0A4P9X4M1</accession>
<feature type="domain" description="EF-hand" evidence="4">
    <location>
        <begin position="133"/>
        <end position="168"/>
    </location>
</feature>